<name>A0A934X5N2_9MICO</name>
<comment type="subcellular location">
    <subcellularLocation>
        <location evidence="1">Cell membrane</location>
        <topology evidence="1">Multi-pass membrane protein</topology>
    </subcellularLocation>
</comment>
<feature type="transmembrane region" description="Helical" evidence="5">
    <location>
        <begin position="181"/>
        <end position="199"/>
    </location>
</feature>
<keyword evidence="4 5" id="KW-0472">Membrane</keyword>
<evidence type="ECO:0000256" key="4">
    <source>
        <dbReference type="ARBA" id="ARBA00023136"/>
    </source>
</evidence>
<dbReference type="PANTHER" id="PTHR23534:SF1">
    <property type="entry name" value="MAJOR FACILITATOR SUPERFAMILY PROTEIN"/>
    <property type="match status" value="1"/>
</dbReference>
<evidence type="ECO:0000313" key="8">
    <source>
        <dbReference type="Proteomes" id="UP000718281"/>
    </source>
</evidence>
<gene>
    <name evidence="7" type="ORF">IPF40_11375</name>
</gene>
<feature type="transmembrane region" description="Helical" evidence="5">
    <location>
        <begin position="330"/>
        <end position="353"/>
    </location>
</feature>
<feature type="transmembrane region" description="Helical" evidence="5">
    <location>
        <begin position="269"/>
        <end position="290"/>
    </location>
</feature>
<dbReference type="AlphaFoldDB" id="A0A934X5N2"/>
<feature type="transmembrane region" description="Helical" evidence="5">
    <location>
        <begin position="236"/>
        <end position="257"/>
    </location>
</feature>
<feature type="transmembrane region" description="Helical" evidence="5">
    <location>
        <begin position="391"/>
        <end position="411"/>
    </location>
</feature>
<dbReference type="PANTHER" id="PTHR23534">
    <property type="entry name" value="MFS PERMEASE"/>
    <property type="match status" value="1"/>
</dbReference>
<keyword evidence="3 5" id="KW-1133">Transmembrane helix</keyword>
<reference evidence="7 8" key="1">
    <citation type="submission" date="2020-10" db="EMBL/GenBank/DDBJ databases">
        <title>Connecting structure to function with the recovery of over 1000 high-quality activated sludge metagenome-assembled genomes encoding full-length rRNA genes using long-read sequencing.</title>
        <authorList>
            <person name="Singleton C.M."/>
            <person name="Petriglieri F."/>
            <person name="Kristensen J.M."/>
            <person name="Kirkegaard R.H."/>
            <person name="Michaelsen T.Y."/>
            <person name="Andersen M.H."/>
            <person name="Karst S.M."/>
            <person name="Dueholm M.S."/>
            <person name="Nielsen P.H."/>
            <person name="Albertsen M."/>
        </authorList>
    </citation>
    <scope>NUCLEOTIDE SEQUENCE [LARGE SCALE GENOMIC DNA]</scope>
    <source>
        <strain evidence="7">AalE_18-Q3-R2-46_BAT3C.188</strain>
    </source>
</reference>
<dbReference type="InterPro" id="IPR036259">
    <property type="entry name" value="MFS_trans_sf"/>
</dbReference>
<organism evidence="7 8">
    <name type="scientific">Candidatus Phosphoribacter hodrii</name>
    <dbReference type="NCBI Taxonomy" id="2953743"/>
    <lineage>
        <taxon>Bacteria</taxon>
        <taxon>Bacillati</taxon>
        <taxon>Actinomycetota</taxon>
        <taxon>Actinomycetes</taxon>
        <taxon>Micrococcales</taxon>
        <taxon>Dermatophilaceae</taxon>
        <taxon>Candidatus Phosphoribacter</taxon>
    </lineage>
</organism>
<dbReference type="InterPro" id="IPR011701">
    <property type="entry name" value="MFS"/>
</dbReference>
<dbReference type="EMBL" id="JADIXZ010000005">
    <property type="protein sequence ID" value="MBK6301606.1"/>
    <property type="molecule type" value="Genomic_DNA"/>
</dbReference>
<evidence type="ECO:0000256" key="3">
    <source>
        <dbReference type="ARBA" id="ARBA00022989"/>
    </source>
</evidence>
<dbReference type="PROSITE" id="PS50850">
    <property type="entry name" value="MFS"/>
    <property type="match status" value="1"/>
</dbReference>
<protein>
    <submittedName>
        <fullName evidence="7">MFS transporter</fullName>
    </submittedName>
</protein>
<evidence type="ECO:0000259" key="6">
    <source>
        <dbReference type="PROSITE" id="PS50850"/>
    </source>
</evidence>
<feature type="domain" description="Major facilitator superfamily (MFS) profile" evidence="6">
    <location>
        <begin position="17"/>
        <end position="415"/>
    </location>
</feature>
<dbReference type="Proteomes" id="UP000718281">
    <property type="component" value="Unassembled WGS sequence"/>
</dbReference>
<dbReference type="SUPFAM" id="SSF103473">
    <property type="entry name" value="MFS general substrate transporter"/>
    <property type="match status" value="1"/>
</dbReference>
<feature type="transmembrane region" description="Helical" evidence="5">
    <location>
        <begin position="54"/>
        <end position="75"/>
    </location>
</feature>
<dbReference type="GO" id="GO:0005886">
    <property type="term" value="C:plasma membrane"/>
    <property type="evidence" value="ECO:0007669"/>
    <property type="project" value="UniProtKB-SubCell"/>
</dbReference>
<evidence type="ECO:0000256" key="2">
    <source>
        <dbReference type="ARBA" id="ARBA00022692"/>
    </source>
</evidence>
<feature type="transmembrane region" description="Helical" evidence="5">
    <location>
        <begin position="365"/>
        <end position="385"/>
    </location>
</feature>
<dbReference type="Gene3D" id="1.20.1250.20">
    <property type="entry name" value="MFS general substrate transporter like domains"/>
    <property type="match status" value="1"/>
</dbReference>
<dbReference type="InterPro" id="IPR020846">
    <property type="entry name" value="MFS_dom"/>
</dbReference>
<dbReference type="Pfam" id="PF07690">
    <property type="entry name" value="MFS_1"/>
    <property type="match status" value="1"/>
</dbReference>
<feature type="transmembrane region" description="Helical" evidence="5">
    <location>
        <begin position="21"/>
        <end position="42"/>
    </location>
</feature>
<evidence type="ECO:0000256" key="5">
    <source>
        <dbReference type="SAM" id="Phobius"/>
    </source>
</evidence>
<proteinExistence type="predicted"/>
<accession>A0A934X5N2</accession>
<evidence type="ECO:0000256" key="1">
    <source>
        <dbReference type="ARBA" id="ARBA00004651"/>
    </source>
</evidence>
<feature type="transmembrane region" description="Helical" evidence="5">
    <location>
        <begin position="82"/>
        <end position="100"/>
    </location>
</feature>
<comment type="caution">
    <text evidence="7">The sequence shown here is derived from an EMBL/GenBank/DDBJ whole genome shotgun (WGS) entry which is preliminary data.</text>
</comment>
<keyword evidence="2 5" id="KW-0812">Transmembrane</keyword>
<feature type="transmembrane region" description="Helical" evidence="5">
    <location>
        <begin position="302"/>
        <end position="324"/>
    </location>
</feature>
<evidence type="ECO:0000313" key="7">
    <source>
        <dbReference type="EMBL" id="MBK6301606.1"/>
    </source>
</evidence>
<dbReference type="GO" id="GO:0022857">
    <property type="term" value="F:transmembrane transporter activity"/>
    <property type="evidence" value="ECO:0007669"/>
    <property type="project" value="InterPro"/>
</dbReference>
<sequence>MRVTSTLSTRAAVQRRTIATLLSTQVLGGLGVGAAISVNAMLAKDVSGVESLAGLAQTAAVLGTALVTLLIARVMDDHGRRIGLTLGYALGFIGTALSIVAGVTRVFPLLLVGAVFLGATTAANNQSRYAATDLSLPAHRGRDLSLVVWATTVGSVLGPNLSGPGKVVASAVGLPPLTGAYLFSGVGMLAAMAVMFFRLRPDPLVLARAEHLKELPAGTAPTARASGRALLRENRLLRLAAIGMSLSHAVMVSVMVMTPIHMDHGHASLEIIGLVISIHILGMFVFSPAVGMAVDRWGSAPILAAGGVVLLVALVLAGSSHAGASWTLGLGLFLLGVGWSLGTIACSTLVTAASTPHTRPAIQGVTDLLTSLAGALGGAIAGLVVGLAGYSALNIGAAVLAVGVVTTAVAVGRQTESAD</sequence>